<proteinExistence type="predicted"/>
<organism evidence="1 2">
    <name type="scientific">Venturia nashicola</name>
    <dbReference type="NCBI Taxonomy" id="86259"/>
    <lineage>
        <taxon>Eukaryota</taxon>
        <taxon>Fungi</taxon>
        <taxon>Dikarya</taxon>
        <taxon>Ascomycota</taxon>
        <taxon>Pezizomycotina</taxon>
        <taxon>Dothideomycetes</taxon>
        <taxon>Pleosporomycetidae</taxon>
        <taxon>Venturiales</taxon>
        <taxon>Venturiaceae</taxon>
        <taxon>Venturia</taxon>
    </lineage>
</organism>
<evidence type="ECO:0000313" key="2">
    <source>
        <dbReference type="Proteomes" id="UP000298493"/>
    </source>
</evidence>
<keyword evidence="2" id="KW-1185">Reference proteome</keyword>
<sequence length="172" mass="18250">MIPPNITPLLPAPTTGRQFPLSFDALAIFLVRVLAVAEFPGFVVVEAEAADPGAVRGAAFSGAGGGGHFVVIFGEEGGGEVDVDVAFGLFEGVEWDVWIFPIGGYEELSFGLLLLLRLDGNSSLQHDVTRDSTLEDICSVKENKRQVEACPSNATLKISAAPSRLLIFVYLA</sequence>
<reference evidence="1 2" key="1">
    <citation type="submission" date="2019-04" db="EMBL/GenBank/DDBJ databases">
        <title>High contiguity whole genome sequence and gene annotation resource for two Venturia nashicola isolates.</title>
        <authorList>
            <person name="Prokchorchik M."/>
            <person name="Won K."/>
            <person name="Lee Y."/>
            <person name="Choi E.D."/>
            <person name="Segonzac C."/>
            <person name="Sohn K.H."/>
        </authorList>
    </citation>
    <scope>NUCLEOTIDE SEQUENCE [LARGE SCALE GENOMIC DNA]</scope>
    <source>
        <strain evidence="1 2">PRI2</strain>
    </source>
</reference>
<evidence type="ECO:0000313" key="1">
    <source>
        <dbReference type="EMBL" id="TID26974.1"/>
    </source>
</evidence>
<accession>A0A4Z1PH19</accession>
<dbReference type="EMBL" id="SNSC02000002">
    <property type="protein sequence ID" value="TID26974.1"/>
    <property type="molecule type" value="Genomic_DNA"/>
</dbReference>
<protein>
    <submittedName>
        <fullName evidence="1">Uncharacterized protein</fullName>
    </submittedName>
</protein>
<comment type="caution">
    <text evidence="1">The sequence shown here is derived from an EMBL/GenBank/DDBJ whole genome shotgun (WGS) entry which is preliminary data.</text>
</comment>
<gene>
    <name evidence="1" type="ORF">E6O75_ATG01467</name>
</gene>
<dbReference type="AlphaFoldDB" id="A0A4Z1PH19"/>
<name>A0A4Z1PH19_9PEZI</name>
<dbReference type="Proteomes" id="UP000298493">
    <property type="component" value="Unassembled WGS sequence"/>
</dbReference>